<dbReference type="PANTHER" id="PTHR43081">
    <property type="entry name" value="ADENYLATE CYCLASE, TERMINAL-DIFFERENTIATION SPECIFIC-RELATED"/>
    <property type="match status" value="1"/>
</dbReference>
<feature type="transmembrane region" description="Helical" evidence="1">
    <location>
        <begin position="341"/>
        <end position="361"/>
    </location>
</feature>
<gene>
    <name evidence="3" type="ORF">B5P45_28820</name>
</gene>
<keyword evidence="1" id="KW-0812">Transmembrane</keyword>
<dbReference type="InterPro" id="IPR001054">
    <property type="entry name" value="A/G_cyclase"/>
</dbReference>
<keyword evidence="4" id="KW-1185">Reference proteome</keyword>
<dbReference type="PANTHER" id="PTHR43081:SF20">
    <property type="entry name" value="TWO-COMPONENT RESPONSE REGULATOR"/>
    <property type="match status" value="1"/>
</dbReference>
<comment type="caution">
    <text evidence="3">The sequence shown here is derived from an EMBL/GenBank/DDBJ whole genome shotgun (WGS) entry which is preliminary data.</text>
</comment>
<evidence type="ECO:0000259" key="2">
    <source>
        <dbReference type="PROSITE" id="PS50125"/>
    </source>
</evidence>
<dbReference type="GO" id="GO:0006171">
    <property type="term" value="P:cAMP biosynthetic process"/>
    <property type="evidence" value="ECO:0007669"/>
    <property type="project" value="TreeGrafter"/>
</dbReference>
<accession>A0A2N9VPH8</accession>
<keyword evidence="1" id="KW-1133">Transmembrane helix</keyword>
<dbReference type="AlphaFoldDB" id="A0A2N9VPH8"/>
<dbReference type="Pfam" id="PF05226">
    <property type="entry name" value="CHASE2"/>
    <property type="match status" value="1"/>
</dbReference>
<dbReference type="GO" id="GO:0004016">
    <property type="term" value="F:adenylate cyclase activity"/>
    <property type="evidence" value="ECO:0007669"/>
    <property type="project" value="UniProtKB-ARBA"/>
</dbReference>
<dbReference type="KEGG" id="pht:BLM14_24015"/>
<sequence>MSGRAFQTLIALLLAGLWGAGLGIAHMRGDMWFLDRVEATMTDLRTVIGGQKPAPDTVTIVAIDDEVVRQEGSYPLARAKLAQLIDAIARLKPKVIGVDMLLVDPGSDDGDRALAQSLGKTASVLAAAAVFPEGQQRIETNPDDPLASVPSAERFLLPLKPFADVAAVGVVNVATDRNGTPRLVPMLFKSGDHIEASFPLRVVSVAKGVEPAIEPDRLLLGEQVVRTDIGQTLPLTFYGPRGTIRTISAAAVLNGQFAPDSIENRIVVLGTTVTGGGDVFPTPFDPVLPGVEVISTAISHLMSGDGIVRDRNIRLVDAGFAVGLPLMLVALLAWRRNVIGLVMIVCAVLAWLAINMAAFANGIWLSAALPMTAAIPPAVIFGAIQLWLGKRRVQHFARQSKLLQQIQAPGLGNWLARNPGFLAEPVRQDAAVIFIDLSGFTGLSETLGPNATRELLNGFYKLVDEEVAACGGTITSFMGDGAMILFGLPEPGVDDAFNAARCCVRLCDSTRKWLASLPESIASRIGFKMGAHFGTVIASRLGGGSRQQITATGDTVNVASRLMEVAASHGTELALSTEILQIAGQDSAPYQSGNLTGPLETQIRGRSGSVIVWLWQSMHPQ</sequence>
<proteinExistence type="predicted"/>
<dbReference type="CDD" id="cd07302">
    <property type="entry name" value="CHD"/>
    <property type="match status" value="1"/>
</dbReference>
<protein>
    <submittedName>
        <fullName evidence="3">Adenylate/guanylate cyclase domain-containing protein</fullName>
    </submittedName>
</protein>
<dbReference type="InterPro" id="IPR029787">
    <property type="entry name" value="Nucleotide_cyclase"/>
</dbReference>
<dbReference type="SMART" id="SM00044">
    <property type="entry name" value="CYCc"/>
    <property type="match status" value="1"/>
</dbReference>
<dbReference type="InterPro" id="IPR007890">
    <property type="entry name" value="CHASE2"/>
</dbReference>
<dbReference type="PROSITE" id="PS50125">
    <property type="entry name" value="GUANYLATE_CYCLASE_2"/>
    <property type="match status" value="1"/>
</dbReference>
<feature type="transmembrane region" description="Helical" evidence="1">
    <location>
        <begin position="367"/>
        <end position="388"/>
    </location>
</feature>
<keyword evidence="1" id="KW-0472">Membrane</keyword>
<dbReference type="Pfam" id="PF00211">
    <property type="entry name" value="Guanylate_cyc"/>
    <property type="match status" value="1"/>
</dbReference>
<name>A0A2N9VPH8_9HYPH</name>
<feature type="transmembrane region" description="Helical" evidence="1">
    <location>
        <begin position="315"/>
        <end position="334"/>
    </location>
</feature>
<dbReference type="Proteomes" id="UP000232163">
    <property type="component" value="Unassembled WGS sequence"/>
</dbReference>
<organism evidence="3 4">
    <name type="scientific">Phyllobacterium zundukense</name>
    <dbReference type="NCBI Taxonomy" id="1867719"/>
    <lineage>
        <taxon>Bacteria</taxon>
        <taxon>Pseudomonadati</taxon>
        <taxon>Pseudomonadota</taxon>
        <taxon>Alphaproteobacteria</taxon>
        <taxon>Hyphomicrobiales</taxon>
        <taxon>Phyllobacteriaceae</taxon>
        <taxon>Phyllobacterium</taxon>
    </lineage>
</organism>
<dbReference type="GO" id="GO:0035556">
    <property type="term" value="P:intracellular signal transduction"/>
    <property type="evidence" value="ECO:0007669"/>
    <property type="project" value="InterPro"/>
</dbReference>
<dbReference type="Gene3D" id="3.30.70.1230">
    <property type="entry name" value="Nucleotide cyclase"/>
    <property type="match status" value="1"/>
</dbReference>
<evidence type="ECO:0000256" key="1">
    <source>
        <dbReference type="SAM" id="Phobius"/>
    </source>
</evidence>
<evidence type="ECO:0000313" key="4">
    <source>
        <dbReference type="Proteomes" id="UP000232163"/>
    </source>
</evidence>
<dbReference type="OrthoDB" id="341967at2"/>
<dbReference type="RefSeq" id="WP_100002534.1">
    <property type="nucleotide sequence ID" value="NZ_CP017942.1"/>
</dbReference>
<dbReference type="InterPro" id="IPR050697">
    <property type="entry name" value="Adenylyl/Guanylyl_Cyclase_3/4"/>
</dbReference>
<dbReference type="SUPFAM" id="SSF55073">
    <property type="entry name" value="Nucleotide cyclase"/>
    <property type="match status" value="1"/>
</dbReference>
<feature type="domain" description="Guanylate cyclase" evidence="2">
    <location>
        <begin position="431"/>
        <end position="563"/>
    </location>
</feature>
<dbReference type="SMART" id="SM01080">
    <property type="entry name" value="CHASE2"/>
    <property type="match status" value="1"/>
</dbReference>
<reference evidence="4" key="1">
    <citation type="journal article" date="2017" name="Int J Environ Stud">
        <title>Does the Miocene-Pliocene relict legume Oxytropis triphylla form nitrogen-fixing nodules with a combination of bacterial strains?</title>
        <authorList>
            <person name="Safronova V."/>
            <person name="Belimov A."/>
            <person name="Sazanova A."/>
            <person name="Kuznetsova I."/>
            <person name="Popova J."/>
            <person name="Andronov E."/>
            <person name="Verkhozina A."/>
            <person name="Tikhonovich I."/>
        </authorList>
    </citation>
    <scope>NUCLEOTIDE SEQUENCE [LARGE SCALE GENOMIC DNA]</scope>
    <source>
        <strain evidence="4">Tri-38</strain>
    </source>
</reference>
<dbReference type="EMBL" id="MZMT01000062">
    <property type="protein sequence ID" value="PIO41396.1"/>
    <property type="molecule type" value="Genomic_DNA"/>
</dbReference>
<evidence type="ECO:0000313" key="3">
    <source>
        <dbReference type="EMBL" id="PIO41396.1"/>
    </source>
</evidence>